<keyword evidence="7" id="KW-0350">Heme biosynthesis</keyword>
<gene>
    <name evidence="11" type="ORF">X801_10069</name>
</gene>
<feature type="transmembrane region" description="Helical" evidence="10">
    <location>
        <begin position="151"/>
        <end position="178"/>
    </location>
</feature>
<comment type="similarity">
    <text evidence="2">Belongs to the UbiA prenyltransferase family.</text>
</comment>
<evidence type="ECO:0000313" key="11">
    <source>
        <dbReference type="EMBL" id="OON14143.1"/>
    </source>
</evidence>
<evidence type="ECO:0000256" key="5">
    <source>
        <dbReference type="ARBA" id="ARBA00022692"/>
    </source>
</evidence>
<dbReference type="GO" id="GO:0006784">
    <property type="term" value="P:heme A biosynthetic process"/>
    <property type="evidence" value="ECO:0007669"/>
    <property type="project" value="TreeGrafter"/>
</dbReference>
<evidence type="ECO:0000256" key="4">
    <source>
        <dbReference type="ARBA" id="ARBA00022679"/>
    </source>
</evidence>
<dbReference type="Pfam" id="PF01040">
    <property type="entry name" value="UbiA"/>
    <property type="match status" value="1"/>
</dbReference>
<feature type="transmembrane region" description="Helical" evidence="10">
    <location>
        <begin position="622"/>
        <end position="643"/>
    </location>
</feature>
<feature type="non-terminal residue" evidence="11">
    <location>
        <position position="645"/>
    </location>
</feature>
<proteinExistence type="inferred from homology"/>
<protein>
    <recommendedName>
        <fullName evidence="3">Protoheme IX farnesyltransferase, mitochondrial</fullName>
    </recommendedName>
    <alternativeName>
        <fullName evidence="9">Heme O synthase</fullName>
    </alternativeName>
</protein>
<dbReference type="PANTHER" id="PTHR43448:SF2">
    <property type="entry name" value="PROTOHEME IX FARNESYLTRANSFERASE, MITOCHONDRIAL"/>
    <property type="match status" value="1"/>
</dbReference>
<dbReference type="InterPro" id="IPR044878">
    <property type="entry name" value="UbiA_sf"/>
</dbReference>
<keyword evidence="12" id="KW-1185">Reference proteome</keyword>
<feature type="transmembrane region" description="Helical" evidence="10">
    <location>
        <begin position="481"/>
        <end position="499"/>
    </location>
</feature>
<evidence type="ECO:0000256" key="3">
    <source>
        <dbReference type="ARBA" id="ARBA00016335"/>
    </source>
</evidence>
<evidence type="ECO:0000256" key="6">
    <source>
        <dbReference type="ARBA" id="ARBA00022989"/>
    </source>
</evidence>
<evidence type="ECO:0000256" key="10">
    <source>
        <dbReference type="SAM" id="Phobius"/>
    </source>
</evidence>
<dbReference type="InterPro" id="IPR000537">
    <property type="entry name" value="UbiA_prenyltransferase"/>
</dbReference>
<name>A0A1S8WIR0_OPIVI</name>
<comment type="subcellular location">
    <subcellularLocation>
        <location evidence="1">Membrane</location>
        <topology evidence="1">Multi-pass membrane protein</topology>
    </subcellularLocation>
</comment>
<dbReference type="PANTHER" id="PTHR43448">
    <property type="entry name" value="PROTOHEME IX FARNESYLTRANSFERASE, MITOCHONDRIAL"/>
    <property type="match status" value="1"/>
</dbReference>
<evidence type="ECO:0000256" key="7">
    <source>
        <dbReference type="ARBA" id="ARBA00023133"/>
    </source>
</evidence>
<dbReference type="GO" id="GO:0005739">
    <property type="term" value="C:mitochondrion"/>
    <property type="evidence" value="ECO:0007669"/>
    <property type="project" value="TreeGrafter"/>
</dbReference>
<dbReference type="Proteomes" id="UP000243686">
    <property type="component" value="Unassembled WGS sequence"/>
</dbReference>
<keyword evidence="5 10" id="KW-0812">Transmembrane</keyword>
<keyword evidence="4 11" id="KW-0808">Transferase</keyword>
<feature type="transmembrane region" description="Helical" evidence="10">
    <location>
        <begin position="556"/>
        <end position="576"/>
    </location>
</feature>
<evidence type="ECO:0000256" key="1">
    <source>
        <dbReference type="ARBA" id="ARBA00004141"/>
    </source>
</evidence>
<evidence type="ECO:0000256" key="8">
    <source>
        <dbReference type="ARBA" id="ARBA00023136"/>
    </source>
</evidence>
<dbReference type="EMBL" id="KV906856">
    <property type="protein sequence ID" value="OON14143.1"/>
    <property type="molecule type" value="Genomic_DNA"/>
</dbReference>
<dbReference type="InterPro" id="IPR011989">
    <property type="entry name" value="ARM-like"/>
</dbReference>
<evidence type="ECO:0000256" key="9">
    <source>
        <dbReference type="ARBA" id="ARBA00030253"/>
    </source>
</evidence>
<dbReference type="InterPro" id="IPR030470">
    <property type="entry name" value="UbiA_prenylTrfase_CS"/>
</dbReference>
<organism evidence="11 12">
    <name type="scientific">Opisthorchis viverrini</name>
    <name type="common">Southeast Asian liver fluke</name>
    <dbReference type="NCBI Taxonomy" id="6198"/>
    <lineage>
        <taxon>Eukaryota</taxon>
        <taxon>Metazoa</taxon>
        <taxon>Spiralia</taxon>
        <taxon>Lophotrochozoa</taxon>
        <taxon>Platyhelminthes</taxon>
        <taxon>Trematoda</taxon>
        <taxon>Digenea</taxon>
        <taxon>Opisthorchiida</taxon>
        <taxon>Opisthorchiata</taxon>
        <taxon>Opisthorchiidae</taxon>
        <taxon>Opisthorchis</taxon>
    </lineage>
</organism>
<dbReference type="AlphaFoldDB" id="A0A1S8WIR0"/>
<feature type="transmembrane region" description="Helical" evidence="10">
    <location>
        <begin position="505"/>
        <end position="525"/>
    </location>
</feature>
<dbReference type="InterPro" id="IPR016024">
    <property type="entry name" value="ARM-type_fold"/>
</dbReference>
<feature type="transmembrane region" description="Helical" evidence="10">
    <location>
        <begin position="385"/>
        <end position="406"/>
    </location>
</feature>
<dbReference type="CDD" id="cd13957">
    <property type="entry name" value="PT_UbiA_Cox10"/>
    <property type="match status" value="1"/>
</dbReference>
<accession>A0A1S8WIR0</accession>
<feature type="transmembrane region" description="Helical" evidence="10">
    <location>
        <begin position="434"/>
        <end position="460"/>
    </location>
</feature>
<keyword evidence="8 10" id="KW-0472">Membrane</keyword>
<sequence length="645" mass="69309">MPSKRHRLRSERCFTSIRTDHRASPGSLERLQYLEKLVSEFKETDIHDYKEQVPFTPVYNDHKSDKQIIANLANFAYDPRNCPHLRQLHVVDLFLTCLEPVAPIWAEASTGSESSTVADSAVRLAELALGGLVNLASASPTDRKELRDHPLLAYVVACLASPIPLIVIHCLTILIQLFTQTRGTTAESEFSVDLRTRFPAAIRAAQAYRQQQSSGGDTLKDPRISVLAQLLSAVPSGSEEQAQSKRLGASISQISLTPTSVPRSITDRGIPLESLSVTVGSPTFPEEHSPPSLDNNILYSTTDSREHMGTDPPVTSSVCPILASPDQILVPTFPQSLTRSFEVAAGLSKARLSLLVVSTAVVGCVLAASTSLTSPLFLAHPYRTLLCLIVGTGLTSAAANTVNQIVEIPYDSQMMRTRDRVLVRGLTNPGRAGLFALGCAGTGLITLCLGTNPLVVWLAAGNMLLYTTLYTPLKQFSQANTWIGALVGGVPPLMGWAAATGEIHSGSMILASLLYVWQFPHFMALSWNLRGEYSKAGYMMTSVLEPPVCKQVALRYAVACSLVCLAGAGCSAISLGPWAGCALGLTCLPPNIGLIYYAWQFSRADSQEGSAAAARRLFRSTLLHLPIVMTAALIGTYICGTTIGA</sequence>
<evidence type="ECO:0000313" key="12">
    <source>
        <dbReference type="Proteomes" id="UP000243686"/>
    </source>
</evidence>
<evidence type="ECO:0000256" key="2">
    <source>
        <dbReference type="ARBA" id="ARBA00005985"/>
    </source>
</evidence>
<dbReference type="PROSITE" id="PS00943">
    <property type="entry name" value="UBIA"/>
    <property type="match status" value="1"/>
</dbReference>
<dbReference type="Gene3D" id="1.25.10.10">
    <property type="entry name" value="Leucine-rich Repeat Variant"/>
    <property type="match status" value="1"/>
</dbReference>
<feature type="transmembrane region" description="Helical" evidence="10">
    <location>
        <begin position="352"/>
        <end position="378"/>
    </location>
</feature>
<dbReference type="InterPro" id="IPR006369">
    <property type="entry name" value="Protohaem_IX_farnesylTrfase"/>
</dbReference>
<dbReference type="GO" id="GO:0016020">
    <property type="term" value="C:membrane"/>
    <property type="evidence" value="ECO:0007669"/>
    <property type="project" value="UniProtKB-SubCell"/>
</dbReference>
<dbReference type="NCBIfam" id="TIGR01473">
    <property type="entry name" value="cyoE_ctaB"/>
    <property type="match status" value="1"/>
</dbReference>
<feature type="transmembrane region" description="Helical" evidence="10">
    <location>
        <begin position="582"/>
        <end position="601"/>
    </location>
</feature>
<dbReference type="GO" id="GO:0008495">
    <property type="term" value="F:protoheme IX farnesyltransferase activity"/>
    <property type="evidence" value="ECO:0007669"/>
    <property type="project" value="InterPro"/>
</dbReference>
<keyword evidence="6 10" id="KW-1133">Transmembrane helix</keyword>
<dbReference type="SUPFAM" id="SSF48371">
    <property type="entry name" value="ARM repeat"/>
    <property type="match status" value="1"/>
</dbReference>
<reference evidence="11 12" key="1">
    <citation type="submission" date="2015-03" db="EMBL/GenBank/DDBJ databases">
        <title>Draft genome of the nematode, Opisthorchis viverrini.</title>
        <authorList>
            <person name="Mitreva M."/>
        </authorList>
    </citation>
    <scope>NUCLEOTIDE SEQUENCE [LARGE SCALE GENOMIC DNA]</scope>
    <source>
        <strain evidence="11">Khon Kaen</strain>
    </source>
</reference>
<dbReference type="Gene3D" id="1.10.357.140">
    <property type="entry name" value="UbiA prenyltransferase"/>
    <property type="match status" value="1"/>
</dbReference>